<reference evidence="1" key="1">
    <citation type="submission" date="2018-05" db="EMBL/GenBank/DDBJ databases">
        <authorList>
            <person name="Lanie J.A."/>
            <person name="Ng W.-L."/>
            <person name="Kazmierczak K.M."/>
            <person name="Andrzejewski T.M."/>
            <person name="Davidsen T.M."/>
            <person name="Wayne K.J."/>
            <person name="Tettelin H."/>
            <person name="Glass J.I."/>
            <person name="Rusch D."/>
            <person name="Podicherti R."/>
            <person name="Tsui H.-C.T."/>
            <person name="Winkler M.E."/>
        </authorList>
    </citation>
    <scope>NUCLEOTIDE SEQUENCE</scope>
</reference>
<evidence type="ECO:0000313" key="1">
    <source>
        <dbReference type="EMBL" id="SVD92867.1"/>
    </source>
</evidence>
<name>A0A382ZBH8_9ZZZZ</name>
<gene>
    <name evidence="1" type="ORF">METZ01_LOCUS445721</name>
</gene>
<accession>A0A382ZBH8</accession>
<dbReference type="AlphaFoldDB" id="A0A382ZBH8"/>
<proteinExistence type="predicted"/>
<evidence type="ECO:0008006" key="2">
    <source>
        <dbReference type="Google" id="ProtNLM"/>
    </source>
</evidence>
<dbReference type="EMBL" id="UINC01182577">
    <property type="protein sequence ID" value="SVD92867.1"/>
    <property type="molecule type" value="Genomic_DNA"/>
</dbReference>
<sequence>MATYPMAYKCWTPDMLKQLIALCSSGTPSAAIALTMGRSQTAIYRRIMLLYDQGELVMLPNGSI</sequence>
<protein>
    <recommendedName>
        <fullName evidence="2">Helix-turn-helix domain-containing protein</fullName>
    </recommendedName>
</protein>
<organism evidence="1">
    <name type="scientific">marine metagenome</name>
    <dbReference type="NCBI Taxonomy" id="408172"/>
    <lineage>
        <taxon>unclassified sequences</taxon>
        <taxon>metagenomes</taxon>
        <taxon>ecological metagenomes</taxon>
    </lineage>
</organism>